<feature type="compositionally biased region" description="Basic residues" evidence="8">
    <location>
        <begin position="123"/>
        <end position="137"/>
    </location>
</feature>
<organism evidence="9 10">
    <name type="scientific">Limulus polyphemus</name>
    <name type="common">Atlantic horseshoe crab</name>
    <dbReference type="NCBI Taxonomy" id="6850"/>
    <lineage>
        <taxon>Eukaryota</taxon>
        <taxon>Metazoa</taxon>
        <taxon>Ecdysozoa</taxon>
        <taxon>Arthropoda</taxon>
        <taxon>Chelicerata</taxon>
        <taxon>Merostomata</taxon>
        <taxon>Xiphosura</taxon>
        <taxon>Limulidae</taxon>
        <taxon>Limulus</taxon>
    </lineage>
</organism>
<dbReference type="GeneID" id="106457201"/>
<dbReference type="PANTHER" id="PTHR13450:SF4">
    <property type="entry name" value="LARGE RIBOSOMAL SUBUNIT PROTEIN ML42"/>
    <property type="match status" value="1"/>
</dbReference>
<keyword evidence="9" id="KW-1185">Reference proteome</keyword>
<evidence type="ECO:0000256" key="1">
    <source>
        <dbReference type="ARBA" id="ARBA00004173"/>
    </source>
</evidence>
<accession>A0ABM1B050</accession>
<keyword evidence="3" id="KW-0809">Transit peptide</keyword>
<dbReference type="InterPro" id="IPR019346">
    <property type="entry name" value="Ribosomal_mL42"/>
</dbReference>
<evidence type="ECO:0000256" key="6">
    <source>
        <dbReference type="ARBA" id="ARBA00023274"/>
    </source>
</evidence>
<dbReference type="Proteomes" id="UP000694941">
    <property type="component" value="Unplaced"/>
</dbReference>
<proteinExistence type="inferred from homology"/>
<keyword evidence="4" id="KW-0689">Ribosomal protein</keyword>
<feature type="region of interest" description="Disordered" evidence="8">
    <location>
        <begin position="105"/>
        <end position="147"/>
    </location>
</feature>
<name>A0ABM1B050_LIMPO</name>
<comment type="similarity">
    <text evidence="2">Belongs to the mitochondrion-specific ribosomal protein mL42 family.</text>
</comment>
<dbReference type="PANTHER" id="PTHR13450">
    <property type="entry name" value="MITOCHONDRIAL 39S RIBOSOMAL PROTEIN L42"/>
    <property type="match status" value="1"/>
</dbReference>
<dbReference type="RefSeq" id="XP_013772049.1">
    <property type="nucleotide sequence ID" value="XM_013916595.2"/>
</dbReference>
<gene>
    <name evidence="10" type="primary">LOC106457201</name>
</gene>
<evidence type="ECO:0000256" key="2">
    <source>
        <dbReference type="ARBA" id="ARBA00005556"/>
    </source>
</evidence>
<dbReference type="Pfam" id="PF10210">
    <property type="entry name" value="MRP-S32"/>
    <property type="match status" value="1"/>
</dbReference>
<evidence type="ECO:0000256" key="7">
    <source>
        <dbReference type="ARBA" id="ARBA00035189"/>
    </source>
</evidence>
<feature type="compositionally biased region" description="Basic and acidic residues" evidence="8">
    <location>
        <begin position="105"/>
        <end position="117"/>
    </location>
</feature>
<evidence type="ECO:0000313" key="10">
    <source>
        <dbReference type="RefSeq" id="XP_013772049.1"/>
    </source>
</evidence>
<reference evidence="10" key="1">
    <citation type="submission" date="2025-08" db="UniProtKB">
        <authorList>
            <consortium name="RefSeq"/>
        </authorList>
    </citation>
    <scope>IDENTIFICATION</scope>
    <source>
        <tissue evidence="10">Muscle</tissue>
    </source>
</reference>
<protein>
    <recommendedName>
        <fullName evidence="7">Large ribosomal subunit protein mL42</fullName>
    </recommendedName>
</protein>
<comment type="subcellular location">
    <subcellularLocation>
        <location evidence="1">Mitochondrion</location>
    </subcellularLocation>
</comment>
<evidence type="ECO:0000256" key="3">
    <source>
        <dbReference type="ARBA" id="ARBA00022946"/>
    </source>
</evidence>
<keyword evidence="5" id="KW-0496">Mitochondrion</keyword>
<evidence type="ECO:0000256" key="8">
    <source>
        <dbReference type="SAM" id="MobiDB-lite"/>
    </source>
</evidence>
<evidence type="ECO:0000313" key="9">
    <source>
        <dbReference type="Proteomes" id="UP000694941"/>
    </source>
</evidence>
<evidence type="ECO:0000256" key="4">
    <source>
        <dbReference type="ARBA" id="ARBA00022980"/>
    </source>
</evidence>
<keyword evidence="6" id="KW-0687">Ribonucleoprotein</keyword>
<sequence length="147" mass="17436">MAVRRLLASSVSWNTGLSFANISKDFLSRYIWSMYHHHYRHSSSSTLSNVDSWVVLTDDKSTFIGWHPEPEFPYEHTKPLPQLRQELKEGDSVLKIQYRLEEKNRFRPDGPTDKELQKLTYTTKHRWAKKPEKKYRKSNPPCDREGI</sequence>
<evidence type="ECO:0000256" key="5">
    <source>
        <dbReference type="ARBA" id="ARBA00023128"/>
    </source>
</evidence>